<sequence>MKWIPQEIETYLNAKEYVDTAVVPLYSVSFGDEMKQSAAMAEFITLLTHHLERQFTGRLLLIPPYTYLKNEKSEIVINDLKKWEENIERSEFKHIFYITCESDWKIHEDKLAGSLIWIPSIPLENMKESQKMSIIDSQVKQLLELFTRKWHENEEFLGG</sequence>
<protein>
    <recommendedName>
        <fullName evidence="3">DUF2487 family protein</fullName>
    </recommendedName>
</protein>
<dbReference type="Proteomes" id="UP001224122">
    <property type="component" value="Unassembled WGS sequence"/>
</dbReference>
<comment type="caution">
    <text evidence="1">The sequence shown here is derived from an EMBL/GenBank/DDBJ whole genome shotgun (WGS) entry which is preliminary data.</text>
</comment>
<organism evidence="1 2">
    <name type="scientific">Neobacillus ginsengisoli</name>
    <dbReference type="NCBI Taxonomy" id="904295"/>
    <lineage>
        <taxon>Bacteria</taxon>
        <taxon>Bacillati</taxon>
        <taxon>Bacillota</taxon>
        <taxon>Bacilli</taxon>
        <taxon>Bacillales</taxon>
        <taxon>Bacillaceae</taxon>
        <taxon>Neobacillus</taxon>
    </lineage>
</organism>
<name>A0ABT9XQJ1_9BACI</name>
<dbReference type="InterPro" id="IPR019615">
    <property type="entry name" value="DUF2487"/>
</dbReference>
<evidence type="ECO:0000313" key="2">
    <source>
        <dbReference type="Proteomes" id="UP001224122"/>
    </source>
</evidence>
<evidence type="ECO:0000313" key="1">
    <source>
        <dbReference type="EMBL" id="MDQ0197520.1"/>
    </source>
</evidence>
<reference evidence="1 2" key="1">
    <citation type="submission" date="2023-07" db="EMBL/GenBank/DDBJ databases">
        <title>Genomic Encyclopedia of Type Strains, Phase IV (KMG-IV): sequencing the most valuable type-strain genomes for metagenomic binning, comparative biology and taxonomic classification.</title>
        <authorList>
            <person name="Goeker M."/>
        </authorList>
    </citation>
    <scope>NUCLEOTIDE SEQUENCE [LARGE SCALE GENOMIC DNA]</scope>
    <source>
        <strain evidence="1 2">DSM 27594</strain>
    </source>
</reference>
<dbReference type="EMBL" id="JAUSTW010000001">
    <property type="protein sequence ID" value="MDQ0197520.1"/>
    <property type="molecule type" value="Genomic_DNA"/>
</dbReference>
<dbReference type="RefSeq" id="WP_307404295.1">
    <property type="nucleotide sequence ID" value="NZ_JAUSTW010000001.1"/>
</dbReference>
<gene>
    <name evidence="1" type="ORF">J2S10_000625</name>
</gene>
<proteinExistence type="predicted"/>
<evidence type="ECO:0008006" key="3">
    <source>
        <dbReference type="Google" id="ProtNLM"/>
    </source>
</evidence>
<dbReference type="Pfam" id="PF10673">
    <property type="entry name" value="DUF2487"/>
    <property type="match status" value="1"/>
</dbReference>
<keyword evidence="2" id="KW-1185">Reference proteome</keyword>
<accession>A0ABT9XQJ1</accession>